<evidence type="ECO:0000313" key="1">
    <source>
        <dbReference type="EMBL" id="GJS59996.1"/>
    </source>
</evidence>
<dbReference type="Proteomes" id="UP001151760">
    <property type="component" value="Unassembled WGS sequence"/>
</dbReference>
<organism evidence="1 2">
    <name type="scientific">Tanacetum coccineum</name>
    <dbReference type="NCBI Taxonomy" id="301880"/>
    <lineage>
        <taxon>Eukaryota</taxon>
        <taxon>Viridiplantae</taxon>
        <taxon>Streptophyta</taxon>
        <taxon>Embryophyta</taxon>
        <taxon>Tracheophyta</taxon>
        <taxon>Spermatophyta</taxon>
        <taxon>Magnoliopsida</taxon>
        <taxon>eudicotyledons</taxon>
        <taxon>Gunneridae</taxon>
        <taxon>Pentapetalae</taxon>
        <taxon>asterids</taxon>
        <taxon>campanulids</taxon>
        <taxon>Asterales</taxon>
        <taxon>Asteraceae</taxon>
        <taxon>Asteroideae</taxon>
        <taxon>Anthemideae</taxon>
        <taxon>Anthemidinae</taxon>
        <taxon>Tanacetum</taxon>
    </lineage>
</organism>
<protein>
    <submittedName>
        <fullName evidence="1">Uncharacterized protein</fullName>
    </submittedName>
</protein>
<reference evidence="1" key="2">
    <citation type="submission" date="2022-01" db="EMBL/GenBank/DDBJ databases">
        <authorList>
            <person name="Yamashiro T."/>
            <person name="Shiraishi A."/>
            <person name="Satake H."/>
            <person name="Nakayama K."/>
        </authorList>
    </citation>
    <scope>NUCLEOTIDE SEQUENCE</scope>
</reference>
<comment type="caution">
    <text evidence="1">The sequence shown here is derived from an EMBL/GenBank/DDBJ whole genome shotgun (WGS) entry which is preliminary data.</text>
</comment>
<reference evidence="1" key="1">
    <citation type="journal article" date="2022" name="Int. J. Mol. Sci.">
        <title>Draft Genome of Tanacetum Coccineum: Genomic Comparison of Closely Related Tanacetum-Family Plants.</title>
        <authorList>
            <person name="Yamashiro T."/>
            <person name="Shiraishi A."/>
            <person name="Nakayama K."/>
            <person name="Satake H."/>
        </authorList>
    </citation>
    <scope>NUCLEOTIDE SEQUENCE</scope>
</reference>
<evidence type="ECO:0000313" key="2">
    <source>
        <dbReference type="Proteomes" id="UP001151760"/>
    </source>
</evidence>
<name>A0ABQ4X457_9ASTR</name>
<dbReference type="EMBL" id="BQNB010009191">
    <property type="protein sequence ID" value="GJS59996.1"/>
    <property type="molecule type" value="Genomic_DNA"/>
</dbReference>
<proteinExistence type="predicted"/>
<gene>
    <name evidence="1" type="ORF">Tco_0654780</name>
</gene>
<accession>A0ABQ4X457</accession>
<sequence>MRGGVWRDIVWRHAIRGNEGFMLPASLMMGLGTDLLREGLGIGDWQKGTSIATTIEWRIDNFVPSLGDKRTGSTQYARTRESSYEMGAVDTRVQLYVTIRGLDIASRQILGGRGANTTRLPNVSRRRCERLYWDNISFTFRSVKHELLWCSLTTTFYAVTITWCGTAVWKGDIKVRVVTTKRHKLMGDSQRWYLCLRAIVFLKASLGRPSLLARSPRIDNWVGGWGAAVEVVYAEIRVGVGVFKSALGGGWPYFPGGLAVTVYIAGELAPWGGLRGSVLVGVLYTEGGGCGVGLLDGEKAHGGRAEGGGGGEVPRWGKVLVTGVEKGSSSTYFGGRMVRPIAGVGWRVVGKGMVLGGWALGGDDAWRDREWSGGSERSGSSLDGDRAEHEDGRVGVVLGSTFQRVTNSSVSCDVGVSISSCGEDQWVAGDVGMRVCGHELGGAAAVAGFSALSRSMSVRGKASPFWGYDVARGLGWRVNFGRVPWGGTAQLAVSCRSGRREERWEACSRATECPSVEWYRGRRMWDWCEQWCGCEVWLSSPFRVVARAANTAVTPLSIMA</sequence>
<keyword evidence="2" id="KW-1185">Reference proteome</keyword>